<dbReference type="Proteomes" id="UP001152561">
    <property type="component" value="Unassembled WGS sequence"/>
</dbReference>
<evidence type="ECO:0000256" key="1">
    <source>
        <dbReference type="ARBA" id="ARBA00010838"/>
    </source>
</evidence>
<keyword evidence="2" id="KW-0378">Hydrolase</keyword>
<proteinExistence type="inferred from homology"/>
<dbReference type="OrthoDB" id="65569at2759"/>
<protein>
    <submittedName>
        <fullName evidence="5">Uncharacterized protein</fullName>
    </submittedName>
</protein>
<comment type="similarity">
    <text evidence="1 4">Belongs to the glycosyl hydrolase 1 family.</text>
</comment>
<dbReference type="InterPro" id="IPR017853">
    <property type="entry name" value="GH"/>
</dbReference>
<dbReference type="EMBL" id="JAJAGQ010000017">
    <property type="protein sequence ID" value="KAJ8538584.1"/>
    <property type="molecule type" value="Genomic_DNA"/>
</dbReference>
<accession>A0A9Q1R1W2</accession>
<dbReference type="InterPro" id="IPR001360">
    <property type="entry name" value="Glyco_hydro_1"/>
</dbReference>
<gene>
    <name evidence="5" type="ORF">K7X08_027805</name>
</gene>
<evidence type="ECO:0000313" key="6">
    <source>
        <dbReference type="Proteomes" id="UP001152561"/>
    </source>
</evidence>
<dbReference type="Gene3D" id="3.20.20.80">
    <property type="entry name" value="Glycosidases"/>
    <property type="match status" value="2"/>
</dbReference>
<dbReference type="GO" id="GO:0005975">
    <property type="term" value="P:carbohydrate metabolic process"/>
    <property type="evidence" value="ECO:0007669"/>
    <property type="project" value="InterPro"/>
</dbReference>
<organism evidence="5 6">
    <name type="scientific">Anisodus acutangulus</name>
    <dbReference type="NCBI Taxonomy" id="402998"/>
    <lineage>
        <taxon>Eukaryota</taxon>
        <taxon>Viridiplantae</taxon>
        <taxon>Streptophyta</taxon>
        <taxon>Embryophyta</taxon>
        <taxon>Tracheophyta</taxon>
        <taxon>Spermatophyta</taxon>
        <taxon>Magnoliopsida</taxon>
        <taxon>eudicotyledons</taxon>
        <taxon>Gunneridae</taxon>
        <taxon>Pentapetalae</taxon>
        <taxon>asterids</taxon>
        <taxon>lamiids</taxon>
        <taxon>Solanales</taxon>
        <taxon>Solanaceae</taxon>
        <taxon>Solanoideae</taxon>
        <taxon>Hyoscyameae</taxon>
        <taxon>Anisodus</taxon>
    </lineage>
</organism>
<dbReference type="PANTHER" id="PTHR10353:SF318">
    <property type="entry name" value="BETA-GLUCOSIDASE 31-RELATED"/>
    <property type="match status" value="1"/>
</dbReference>
<comment type="caution">
    <text evidence="5">The sequence shown here is derived from an EMBL/GenBank/DDBJ whole genome shotgun (WGS) entry which is preliminary data.</text>
</comment>
<evidence type="ECO:0000256" key="4">
    <source>
        <dbReference type="RuleBase" id="RU003690"/>
    </source>
</evidence>
<evidence type="ECO:0000256" key="2">
    <source>
        <dbReference type="ARBA" id="ARBA00022801"/>
    </source>
</evidence>
<dbReference type="GO" id="GO:0008422">
    <property type="term" value="F:beta-glucosidase activity"/>
    <property type="evidence" value="ECO:0007669"/>
    <property type="project" value="TreeGrafter"/>
</dbReference>
<dbReference type="SUPFAM" id="SSF51445">
    <property type="entry name" value="(Trans)glycosidases"/>
    <property type="match status" value="2"/>
</dbReference>
<dbReference type="AlphaFoldDB" id="A0A9Q1R1W2"/>
<dbReference type="PANTHER" id="PTHR10353">
    <property type="entry name" value="GLYCOSYL HYDROLASE"/>
    <property type="match status" value="1"/>
</dbReference>
<evidence type="ECO:0000313" key="5">
    <source>
        <dbReference type="EMBL" id="KAJ8538584.1"/>
    </source>
</evidence>
<sequence length="711" mass="79352">MIGASSSAYQYEGAAYESGKGPSIWDTFTHKFPGKISEGNNGDVGDNFYNMYKDDVKLMKFVGMDAFRFSISWSRILPRGKLSGGVNKEGIAFYNNLINELLSNGIQPFVTIYHWDLPQALEDEYSGFLSPLVVNDFVDFAELCFKEFGDRVKHWITMNEPYIFINGGYDSGNSAPGRCSPWQSNACANGNSATEPYVVAHHLILCHAATVSLYKEKYQISQKGVIGITLVSQWLVPYSNSELDAKAAQRAIDFMYGWFIDPLVYGDYPSTMRTIVGERLPNFTPEQAKMVKGSFDFIGLNYYTSNYAAHLPAKNNVNVSSATDPHVHVTGERDGKPIGDPTGVNIFFDYPKGLRDLLVYNEGKYEGAAYESGKGPSIWDTFTHKFPGKISEGNNGDVGDNFYNMYKDDVKLMKFVGMDAFRFSISWSRILPRGKLSGGVNKEGIAFYNNLINELLSNGIQPFVTIYHWDLPQALEDEYSGFLSPLVVNDFVDFAELCFKEFGDRVKHWITMNEPYIFINGGYDSGNSAPGRCSPWQSNACANGNSATEPYVVAHHLILCHAATVSLYKEKYQISQKGVIGITLVSQWLVPYSNSELDAKAAQRAIDFMYGWFIDPLVYGDYPSTMRTIVGERLPNFTPEQAKMVKGSFDFIGLNYYTSNYAAHLPAKNNVNVSSATDPHVHVTGERDGKPIGDPTGVNIFFDYPKGLEIF</sequence>
<dbReference type="Pfam" id="PF00232">
    <property type="entry name" value="Glyco_hydro_1"/>
    <property type="match status" value="2"/>
</dbReference>
<reference evidence="6" key="1">
    <citation type="journal article" date="2023" name="Proc. Natl. Acad. Sci. U.S.A.">
        <title>Genomic and structural basis for evolution of tropane alkaloid biosynthesis.</title>
        <authorList>
            <person name="Wanga Y.-J."/>
            <person name="Taina T."/>
            <person name="Yua J.-Y."/>
            <person name="Lia J."/>
            <person name="Xua B."/>
            <person name="Chenc J."/>
            <person name="D'Auriad J.C."/>
            <person name="Huanga J.-P."/>
            <person name="Huanga S.-X."/>
        </authorList>
    </citation>
    <scope>NUCLEOTIDE SEQUENCE [LARGE SCALE GENOMIC DNA]</scope>
    <source>
        <strain evidence="6">cv. KIB-2019</strain>
    </source>
</reference>
<evidence type="ECO:0000256" key="3">
    <source>
        <dbReference type="ARBA" id="ARBA00023295"/>
    </source>
</evidence>
<keyword evidence="3" id="KW-0326">Glycosidase</keyword>
<keyword evidence="6" id="KW-1185">Reference proteome</keyword>
<dbReference type="FunFam" id="3.20.20.80:FF:000020">
    <property type="entry name" value="Beta-glucosidase 12"/>
    <property type="match status" value="2"/>
</dbReference>
<name>A0A9Q1R1W2_9SOLA</name>